<sequence length="53" mass="6115">MKILALFEFIFIIGAILFIASKTKKRSVMWLTVIIGVIVMLLAMSGHFFFFFI</sequence>
<gene>
    <name evidence="2" type="ORF">H9901_05575</name>
</gene>
<dbReference type="Proteomes" id="UP000777303">
    <property type="component" value="Unassembled WGS sequence"/>
</dbReference>
<evidence type="ECO:0000256" key="1">
    <source>
        <dbReference type="SAM" id="Phobius"/>
    </source>
</evidence>
<evidence type="ECO:0000313" key="3">
    <source>
        <dbReference type="Proteomes" id="UP000777303"/>
    </source>
</evidence>
<accession>A0A948X3Q3</accession>
<reference evidence="2" key="2">
    <citation type="submission" date="2021-04" db="EMBL/GenBank/DDBJ databases">
        <authorList>
            <person name="Gilroy R."/>
        </authorList>
    </citation>
    <scope>NUCLEOTIDE SEQUENCE</scope>
    <source>
        <strain evidence="2">F6-6636</strain>
    </source>
</reference>
<dbReference type="EMBL" id="JAHLFS010000064">
    <property type="protein sequence ID" value="MBU3852150.1"/>
    <property type="molecule type" value="Genomic_DNA"/>
</dbReference>
<keyword evidence="1" id="KW-0812">Transmembrane</keyword>
<reference evidence="2" key="1">
    <citation type="journal article" date="2021" name="PeerJ">
        <title>Extensive microbial diversity within the chicken gut microbiome revealed by metagenomics and culture.</title>
        <authorList>
            <person name="Gilroy R."/>
            <person name="Ravi A."/>
            <person name="Getino M."/>
            <person name="Pursley I."/>
            <person name="Horton D.L."/>
            <person name="Alikhan N.F."/>
            <person name="Baker D."/>
            <person name="Gharbi K."/>
            <person name="Hall N."/>
            <person name="Watson M."/>
            <person name="Adriaenssens E.M."/>
            <person name="Foster-Nyarko E."/>
            <person name="Jarju S."/>
            <person name="Secka A."/>
            <person name="Antonio M."/>
            <person name="Oren A."/>
            <person name="Chaudhuri R.R."/>
            <person name="La Ragione R."/>
            <person name="Hildebrand F."/>
            <person name="Pallen M.J."/>
        </authorList>
    </citation>
    <scope>NUCLEOTIDE SEQUENCE</scope>
    <source>
        <strain evidence="2">F6-6636</strain>
    </source>
</reference>
<feature type="transmembrane region" description="Helical" evidence="1">
    <location>
        <begin position="6"/>
        <end position="21"/>
    </location>
</feature>
<comment type="caution">
    <text evidence="2">The sequence shown here is derived from an EMBL/GenBank/DDBJ whole genome shotgun (WGS) entry which is preliminary data.</text>
</comment>
<protein>
    <submittedName>
        <fullName evidence="2">Uncharacterized protein</fullName>
    </submittedName>
</protein>
<feature type="transmembrane region" description="Helical" evidence="1">
    <location>
        <begin position="28"/>
        <end position="52"/>
    </location>
</feature>
<organism evidence="2 3">
    <name type="scientific">Candidatus Paralactobacillus gallistercoris</name>
    <dbReference type="NCBI Taxonomy" id="2838724"/>
    <lineage>
        <taxon>Bacteria</taxon>
        <taxon>Bacillati</taxon>
        <taxon>Bacillota</taxon>
        <taxon>Bacilli</taxon>
        <taxon>Lactobacillales</taxon>
        <taxon>Lactobacillaceae</taxon>
        <taxon>Lactobacillus</taxon>
    </lineage>
</organism>
<keyword evidence="1" id="KW-0472">Membrane</keyword>
<evidence type="ECO:0000313" key="2">
    <source>
        <dbReference type="EMBL" id="MBU3852150.1"/>
    </source>
</evidence>
<proteinExistence type="predicted"/>
<keyword evidence="1" id="KW-1133">Transmembrane helix</keyword>
<dbReference type="AlphaFoldDB" id="A0A948X3Q3"/>
<name>A0A948X3Q3_9LACO</name>